<dbReference type="Proteomes" id="UP001186974">
    <property type="component" value="Unassembled WGS sequence"/>
</dbReference>
<dbReference type="EMBL" id="JAWDJW010006336">
    <property type="protein sequence ID" value="KAK3065419.1"/>
    <property type="molecule type" value="Genomic_DNA"/>
</dbReference>
<sequence>MDELQAKHRKEAKDLQSRITQKKKQATKKTRKGVNDECEQLERELKERQAKELAALDGDGNSGEEGSEEDAQAAVRQSEHDAQPSDGAVPSLEGPSMSDDTTEGIPKGGLYREPHQSRKPNRAKARLARRAAEQEATIKEAKEEVKNIPSQRDIERKKMLAAFKERGLQEKEIRADGHCLYSAVSDQMAQLNLDMKPKIETKVVEDGERENEVPTYRKVRRAAADWIQQHPDDFAPFLEEPLEEYVRKVRETGEWGGQLELLALAKTFGLDINVLQAQGGVEKIEGGGDAEKALWLAYYRHGFGLGEHYNSLRKAP</sequence>
<evidence type="ECO:0000313" key="1">
    <source>
        <dbReference type="EMBL" id="KAK3065419.1"/>
    </source>
</evidence>
<comment type="caution">
    <text evidence="1">The sequence shown here is derived from an EMBL/GenBank/DDBJ whole genome shotgun (WGS) entry which is preliminary data.</text>
</comment>
<keyword evidence="2" id="KW-1185">Reference proteome</keyword>
<accession>A0ACC3DCZ5</accession>
<name>A0ACC3DCZ5_9PEZI</name>
<reference evidence="1" key="1">
    <citation type="submission" date="2024-09" db="EMBL/GenBank/DDBJ databases">
        <title>Black Yeasts Isolated from many extreme environments.</title>
        <authorList>
            <person name="Coleine C."/>
            <person name="Stajich J.E."/>
            <person name="Selbmann L."/>
        </authorList>
    </citation>
    <scope>NUCLEOTIDE SEQUENCE</scope>
    <source>
        <strain evidence="1">CCFEE 5737</strain>
    </source>
</reference>
<organism evidence="1 2">
    <name type="scientific">Coniosporium uncinatum</name>
    <dbReference type="NCBI Taxonomy" id="93489"/>
    <lineage>
        <taxon>Eukaryota</taxon>
        <taxon>Fungi</taxon>
        <taxon>Dikarya</taxon>
        <taxon>Ascomycota</taxon>
        <taxon>Pezizomycotina</taxon>
        <taxon>Dothideomycetes</taxon>
        <taxon>Dothideomycetes incertae sedis</taxon>
        <taxon>Coniosporium</taxon>
    </lineage>
</organism>
<protein>
    <submittedName>
        <fullName evidence="1">Uncharacterized protein</fullName>
    </submittedName>
</protein>
<proteinExistence type="predicted"/>
<gene>
    <name evidence="1" type="ORF">LTS18_009262</name>
</gene>
<evidence type="ECO:0000313" key="2">
    <source>
        <dbReference type="Proteomes" id="UP001186974"/>
    </source>
</evidence>